<organism evidence="6 7">
    <name type="scientific">Rhodocytophaga rosea</name>
    <dbReference type="NCBI Taxonomy" id="2704465"/>
    <lineage>
        <taxon>Bacteria</taxon>
        <taxon>Pseudomonadati</taxon>
        <taxon>Bacteroidota</taxon>
        <taxon>Cytophagia</taxon>
        <taxon>Cytophagales</taxon>
        <taxon>Rhodocytophagaceae</taxon>
        <taxon>Rhodocytophaga</taxon>
    </lineage>
</organism>
<evidence type="ECO:0000256" key="1">
    <source>
        <dbReference type="ARBA" id="ARBA00004141"/>
    </source>
</evidence>
<evidence type="ECO:0000313" key="6">
    <source>
        <dbReference type="EMBL" id="QHT68942.1"/>
    </source>
</evidence>
<dbReference type="EMBL" id="CP048222">
    <property type="protein sequence ID" value="QHT68942.1"/>
    <property type="molecule type" value="Genomic_DNA"/>
</dbReference>
<reference evidence="6 7" key="1">
    <citation type="submission" date="2020-01" db="EMBL/GenBank/DDBJ databases">
        <authorList>
            <person name="Kim M.K."/>
        </authorList>
    </citation>
    <scope>NUCLEOTIDE SEQUENCE [LARGE SCALE GENOMIC DNA]</scope>
    <source>
        <strain evidence="6 7">172606-1</strain>
    </source>
</reference>
<keyword evidence="3 5" id="KW-1133">Transmembrane helix</keyword>
<keyword evidence="4 5" id="KW-0472">Membrane</keyword>
<gene>
    <name evidence="6" type="ORF">GXP67_20955</name>
</gene>
<feature type="transmembrane region" description="Helical" evidence="5">
    <location>
        <begin position="72"/>
        <end position="92"/>
    </location>
</feature>
<dbReference type="AlphaFoldDB" id="A0A6C0GMW6"/>
<evidence type="ECO:0000256" key="2">
    <source>
        <dbReference type="ARBA" id="ARBA00022692"/>
    </source>
</evidence>
<comment type="subcellular location">
    <subcellularLocation>
        <location evidence="1">Membrane</location>
        <topology evidence="1">Multi-pass membrane protein</topology>
    </subcellularLocation>
</comment>
<dbReference type="GO" id="GO:0016020">
    <property type="term" value="C:membrane"/>
    <property type="evidence" value="ECO:0007669"/>
    <property type="project" value="UniProtKB-SubCell"/>
</dbReference>
<evidence type="ECO:0000313" key="7">
    <source>
        <dbReference type="Proteomes" id="UP000480178"/>
    </source>
</evidence>
<feature type="transmembrane region" description="Helical" evidence="5">
    <location>
        <begin position="46"/>
        <end position="65"/>
    </location>
</feature>
<proteinExistence type="predicted"/>
<feature type="transmembrane region" description="Helical" evidence="5">
    <location>
        <begin position="98"/>
        <end position="119"/>
    </location>
</feature>
<name>A0A6C0GMW6_9BACT</name>
<keyword evidence="2 5" id="KW-0812">Transmembrane</keyword>
<evidence type="ECO:0000256" key="4">
    <source>
        <dbReference type="ARBA" id="ARBA00023136"/>
    </source>
</evidence>
<sequence length="124" mass="13816">MNIMLWVCQLFLALLFSYSGLMKSTQARERLVSIGQTGVDGLSYPLIRFIGITEILGALGIIVPWATHILPLLTPLAALGFSLIMVFAAPIHMKRKEFPAAIFNVFVCCMSIWVAYLRFSQLHA</sequence>
<dbReference type="RefSeq" id="WP_162444939.1">
    <property type="nucleotide sequence ID" value="NZ_CP048222.1"/>
</dbReference>
<dbReference type="KEGG" id="rhoz:GXP67_20955"/>
<evidence type="ECO:0000256" key="5">
    <source>
        <dbReference type="SAM" id="Phobius"/>
    </source>
</evidence>
<evidence type="ECO:0000256" key="3">
    <source>
        <dbReference type="ARBA" id="ARBA00022989"/>
    </source>
</evidence>
<dbReference type="InterPro" id="IPR032808">
    <property type="entry name" value="DoxX"/>
</dbReference>
<protein>
    <submittedName>
        <fullName evidence="6">DoxX family protein</fullName>
    </submittedName>
</protein>
<keyword evidence="7" id="KW-1185">Reference proteome</keyword>
<dbReference type="Proteomes" id="UP000480178">
    <property type="component" value="Chromosome"/>
</dbReference>
<dbReference type="Pfam" id="PF13564">
    <property type="entry name" value="DoxX_2"/>
    <property type="match status" value="1"/>
</dbReference>
<accession>A0A6C0GMW6</accession>